<dbReference type="GO" id="GO:0006417">
    <property type="term" value="P:regulation of translation"/>
    <property type="evidence" value="ECO:0007669"/>
    <property type="project" value="UniProtKB-KW"/>
</dbReference>
<protein>
    <recommendedName>
        <fullName evidence="9">EIF-4F 25 kDa subunit</fullName>
    </recommendedName>
</protein>
<dbReference type="InterPro" id="IPR019770">
    <property type="entry name" value="TIF_eIF_4E_CS"/>
</dbReference>
<evidence type="ECO:0000256" key="1">
    <source>
        <dbReference type="ARBA" id="ARBA00009860"/>
    </source>
</evidence>
<proteinExistence type="inferred from homology"/>
<comment type="caution">
    <text evidence="7">The sequence shown here is derived from an EMBL/GenBank/DDBJ whole genome shotgun (WGS) entry which is preliminary data.</text>
</comment>
<evidence type="ECO:0000256" key="3">
    <source>
        <dbReference type="ARBA" id="ARBA00022845"/>
    </source>
</evidence>
<evidence type="ECO:0000313" key="8">
    <source>
        <dbReference type="Proteomes" id="UP000828390"/>
    </source>
</evidence>
<dbReference type="EMBL" id="JAIWYP010000002">
    <property type="protein sequence ID" value="KAH3870015.1"/>
    <property type="molecule type" value="Genomic_DNA"/>
</dbReference>
<reference evidence="7" key="2">
    <citation type="submission" date="2020-11" db="EMBL/GenBank/DDBJ databases">
        <authorList>
            <person name="McCartney M.A."/>
            <person name="Auch B."/>
            <person name="Kono T."/>
            <person name="Mallez S."/>
            <person name="Becker A."/>
            <person name="Gohl D.M."/>
            <person name="Silverstein K.A.T."/>
            <person name="Koren S."/>
            <person name="Bechman K.B."/>
            <person name="Herman A."/>
            <person name="Abrahante J.E."/>
            <person name="Garbe J."/>
        </authorList>
    </citation>
    <scope>NUCLEOTIDE SEQUENCE</scope>
    <source>
        <strain evidence="7">Duluth1</strain>
        <tissue evidence="7">Whole animal</tissue>
    </source>
</reference>
<dbReference type="PANTHER" id="PTHR11960:SF8">
    <property type="entry name" value="EUKARYOTIC TRANSLATION INITIATION FACTOR 4E1-RELATED"/>
    <property type="match status" value="1"/>
</dbReference>
<dbReference type="PANTHER" id="PTHR11960">
    <property type="entry name" value="EUKARYOTIC TRANSLATION INITIATION FACTOR 4E RELATED"/>
    <property type="match status" value="1"/>
</dbReference>
<comment type="similarity">
    <text evidence="1 6">Belongs to the eukaryotic initiation factor 4E family.</text>
</comment>
<dbReference type="Gene3D" id="3.30.760.10">
    <property type="entry name" value="RNA Cap, Translation Initiation Factor Eif4e"/>
    <property type="match status" value="1"/>
</dbReference>
<dbReference type="InterPro" id="IPR001040">
    <property type="entry name" value="TIF_eIF_4E"/>
</dbReference>
<dbReference type="FunFam" id="3.30.760.10:FF:000002">
    <property type="entry name" value="Eukaryotic translation initiation factor 4E"/>
    <property type="match status" value="1"/>
</dbReference>
<evidence type="ECO:0000313" key="7">
    <source>
        <dbReference type="EMBL" id="KAH3870015.1"/>
    </source>
</evidence>
<dbReference type="OrthoDB" id="590761at2759"/>
<accession>A0A9D4RKX9</accession>
<dbReference type="Proteomes" id="UP000828390">
    <property type="component" value="Unassembled WGS sequence"/>
</dbReference>
<dbReference type="Pfam" id="PF01652">
    <property type="entry name" value="IF4E"/>
    <property type="match status" value="1"/>
</dbReference>
<dbReference type="GO" id="GO:0016281">
    <property type="term" value="C:eukaryotic translation initiation factor 4F complex"/>
    <property type="evidence" value="ECO:0007669"/>
    <property type="project" value="TreeGrafter"/>
</dbReference>
<sequence length="221" mass="25352">MKTPVAHVTNFAIFFNMASGDSEENPQDEQQIISPDQYIKHPLQNKWAMWFFKNDKNKEWTANLKLITAFDTVEDFWGLYNHIQKASKLPSGCDYSLFKDGIQPMWEDEHNKNGGRWLVNLNKNQRQTELDNFWLETLLCLIGEAFEDLTDDICGATINIRGKGDKLGLWTKDARRGDATVKIGQKLKERLKIPVKIAIGFQAHSDTATKAGSTARDRYRV</sequence>
<keyword evidence="3" id="KW-0810">Translation regulation</keyword>
<evidence type="ECO:0000256" key="2">
    <source>
        <dbReference type="ARBA" id="ARBA00022540"/>
    </source>
</evidence>
<name>A0A9D4RKX9_DREPO</name>
<dbReference type="PROSITE" id="PS00813">
    <property type="entry name" value="IF4E"/>
    <property type="match status" value="1"/>
</dbReference>
<dbReference type="AlphaFoldDB" id="A0A9D4RKX9"/>
<keyword evidence="4 6" id="KW-0694">RNA-binding</keyword>
<evidence type="ECO:0000256" key="6">
    <source>
        <dbReference type="RuleBase" id="RU004374"/>
    </source>
</evidence>
<gene>
    <name evidence="7" type="ORF">DPMN_033193</name>
</gene>
<evidence type="ECO:0000256" key="5">
    <source>
        <dbReference type="ARBA" id="ARBA00022917"/>
    </source>
</evidence>
<keyword evidence="5 6" id="KW-0648">Protein biosynthesis</keyword>
<keyword evidence="2 6" id="KW-0396">Initiation factor</keyword>
<dbReference type="InterPro" id="IPR023398">
    <property type="entry name" value="TIF_eIF4e-like"/>
</dbReference>
<dbReference type="GO" id="GO:0000340">
    <property type="term" value="F:RNA 7-methylguanosine cap binding"/>
    <property type="evidence" value="ECO:0007669"/>
    <property type="project" value="TreeGrafter"/>
</dbReference>
<organism evidence="7 8">
    <name type="scientific">Dreissena polymorpha</name>
    <name type="common">Zebra mussel</name>
    <name type="synonym">Mytilus polymorpha</name>
    <dbReference type="NCBI Taxonomy" id="45954"/>
    <lineage>
        <taxon>Eukaryota</taxon>
        <taxon>Metazoa</taxon>
        <taxon>Spiralia</taxon>
        <taxon>Lophotrochozoa</taxon>
        <taxon>Mollusca</taxon>
        <taxon>Bivalvia</taxon>
        <taxon>Autobranchia</taxon>
        <taxon>Heteroconchia</taxon>
        <taxon>Euheterodonta</taxon>
        <taxon>Imparidentia</taxon>
        <taxon>Neoheterodontei</taxon>
        <taxon>Myida</taxon>
        <taxon>Dreissenoidea</taxon>
        <taxon>Dreissenidae</taxon>
        <taxon>Dreissena</taxon>
    </lineage>
</organism>
<reference evidence="7" key="1">
    <citation type="journal article" date="2019" name="bioRxiv">
        <title>The Genome of the Zebra Mussel, Dreissena polymorpha: A Resource for Invasive Species Research.</title>
        <authorList>
            <person name="McCartney M.A."/>
            <person name="Auch B."/>
            <person name="Kono T."/>
            <person name="Mallez S."/>
            <person name="Zhang Y."/>
            <person name="Obille A."/>
            <person name="Becker A."/>
            <person name="Abrahante J.E."/>
            <person name="Garbe J."/>
            <person name="Badalamenti J.P."/>
            <person name="Herman A."/>
            <person name="Mangelson H."/>
            <person name="Liachko I."/>
            <person name="Sullivan S."/>
            <person name="Sone E.D."/>
            <person name="Koren S."/>
            <person name="Silverstein K.A.T."/>
            <person name="Beckman K.B."/>
            <person name="Gohl D.M."/>
        </authorList>
    </citation>
    <scope>NUCLEOTIDE SEQUENCE</scope>
    <source>
        <strain evidence="7">Duluth1</strain>
        <tissue evidence="7">Whole animal</tissue>
    </source>
</reference>
<evidence type="ECO:0008006" key="9">
    <source>
        <dbReference type="Google" id="ProtNLM"/>
    </source>
</evidence>
<dbReference type="SUPFAM" id="SSF55418">
    <property type="entry name" value="eIF4e-like"/>
    <property type="match status" value="1"/>
</dbReference>
<evidence type="ECO:0000256" key="4">
    <source>
        <dbReference type="ARBA" id="ARBA00022884"/>
    </source>
</evidence>
<dbReference type="GO" id="GO:0003743">
    <property type="term" value="F:translation initiation factor activity"/>
    <property type="evidence" value="ECO:0007669"/>
    <property type="project" value="UniProtKB-KW"/>
</dbReference>
<keyword evidence="8" id="KW-1185">Reference proteome</keyword>